<dbReference type="GO" id="GO:0009423">
    <property type="term" value="P:chorismate biosynthetic process"/>
    <property type="evidence" value="ECO:0007669"/>
    <property type="project" value="UniProtKB-UniRule"/>
</dbReference>
<feature type="binding site" evidence="8">
    <location>
        <begin position="16"/>
        <end position="18"/>
    </location>
    <ligand>
        <name>shikimate</name>
        <dbReference type="ChEBI" id="CHEBI:36208"/>
    </ligand>
</feature>
<dbReference type="GO" id="GO:0008652">
    <property type="term" value="P:amino acid biosynthetic process"/>
    <property type="evidence" value="ECO:0007669"/>
    <property type="project" value="UniProtKB-KW"/>
</dbReference>
<evidence type="ECO:0000313" key="13">
    <source>
        <dbReference type="Proteomes" id="UP000036406"/>
    </source>
</evidence>
<keyword evidence="4 8" id="KW-0521">NADP</keyword>
<evidence type="ECO:0000259" key="10">
    <source>
        <dbReference type="Pfam" id="PF08501"/>
    </source>
</evidence>
<feature type="active site" description="Proton acceptor" evidence="8">
    <location>
        <position position="67"/>
    </location>
</feature>
<dbReference type="GO" id="GO:0005829">
    <property type="term" value="C:cytosol"/>
    <property type="evidence" value="ECO:0007669"/>
    <property type="project" value="TreeGrafter"/>
</dbReference>
<evidence type="ECO:0000313" key="12">
    <source>
        <dbReference type="EMBL" id="AKO51035.1"/>
    </source>
</evidence>
<feature type="binding site" evidence="8">
    <location>
        <position position="220"/>
    </location>
    <ligand>
        <name>shikimate</name>
        <dbReference type="ChEBI" id="CHEBI:36208"/>
    </ligand>
</feature>
<evidence type="ECO:0000256" key="1">
    <source>
        <dbReference type="ARBA" id="ARBA00004871"/>
    </source>
</evidence>
<reference evidence="12 13" key="1">
    <citation type="submission" date="2015-05" db="EMBL/GenBank/DDBJ databases">
        <title>Complete genome of Marinobacter psychrophilus strain 20041T isolated from sea-ice of the Canadian Basin.</title>
        <authorList>
            <person name="Song L."/>
            <person name="Ren L."/>
            <person name="Yu Y."/>
            <person name="Wang X."/>
        </authorList>
    </citation>
    <scope>NUCLEOTIDE SEQUENCE [LARGE SCALE GENOMIC DNA]</scope>
    <source>
        <strain evidence="12 13">20041</strain>
    </source>
</reference>
<evidence type="ECO:0000259" key="11">
    <source>
        <dbReference type="Pfam" id="PF18317"/>
    </source>
</evidence>
<dbReference type="Gene3D" id="3.40.50.720">
    <property type="entry name" value="NAD(P)-binding Rossmann-like Domain"/>
    <property type="match status" value="1"/>
</dbReference>
<feature type="binding site" evidence="8">
    <location>
        <begin position="152"/>
        <end position="157"/>
    </location>
    <ligand>
        <name>NADP(+)</name>
        <dbReference type="ChEBI" id="CHEBI:58349"/>
    </ligand>
</feature>
<feature type="domain" description="Quinate/shikimate 5-dehydrogenase/glutamyl-tRNA reductase" evidence="9">
    <location>
        <begin position="118"/>
        <end position="196"/>
    </location>
</feature>
<dbReference type="EMBL" id="CP011494">
    <property type="protein sequence ID" value="AKO51035.1"/>
    <property type="molecule type" value="Genomic_DNA"/>
</dbReference>
<dbReference type="STRING" id="330734.ABA45_00220"/>
<sequence length="277" mass="29346">MKNDLYAVIGHPISHSKSPRIHGLFASQTGEALEYTAIQAPLNGFENTVTEFFARGGKGLNVTVPFKEAAWQMAGRHSARALKAGAANTLYQDNGVLVADNTDGAGLVKDLLHNHQVALKGARVLILGAGGAVRGVLAPLLLEQPHTLVIANRTPAKAQNLAALFADVAGVTWLGSQAYDSVTGDFDVIINGTSASLQGDLPPLSVELIGADTVIYDMMYAATNTTFNQWARDNGAKRVYDGLGMLVEQAAEAFEVWRGVRPQTAPVIASLRTLTAN</sequence>
<feature type="binding site" evidence="8">
    <location>
        <position position="249"/>
    </location>
    <ligand>
        <name>shikimate</name>
        <dbReference type="ChEBI" id="CHEBI:36208"/>
    </ligand>
</feature>
<dbReference type="UniPathway" id="UPA00053">
    <property type="reaction ID" value="UER00087"/>
</dbReference>
<evidence type="ECO:0000256" key="8">
    <source>
        <dbReference type="HAMAP-Rule" id="MF_00222"/>
    </source>
</evidence>
<dbReference type="SUPFAM" id="SSF51735">
    <property type="entry name" value="NAD(P)-binding Rossmann-fold domains"/>
    <property type="match status" value="1"/>
</dbReference>
<evidence type="ECO:0000259" key="9">
    <source>
        <dbReference type="Pfam" id="PF01488"/>
    </source>
</evidence>
<keyword evidence="13" id="KW-1185">Reference proteome</keyword>
<dbReference type="Gene3D" id="3.40.50.10860">
    <property type="entry name" value="Leucine Dehydrogenase, chain A, domain 1"/>
    <property type="match status" value="1"/>
</dbReference>
<dbReference type="InterPro" id="IPR006151">
    <property type="entry name" value="Shikm_DH/Glu-tRNA_Rdtase"/>
</dbReference>
<keyword evidence="3 8" id="KW-0028">Amino-acid biosynthesis</keyword>
<comment type="similarity">
    <text evidence="8">Belongs to the shikimate dehydrogenase family.</text>
</comment>
<feature type="binding site" evidence="8">
    <location>
        <position position="88"/>
    </location>
    <ligand>
        <name>shikimate</name>
        <dbReference type="ChEBI" id="CHEBI:36208"/>
    </ligand>
</feature>
<dbReference type="InterPro" id="IPR036291">
    <property type="entry name" value="NAD(P)-bd_dom_sf"/>
</dbReference>
<name>A0A0H4I0B7_9GAMM</name>
<evidence type="ECO:0000256" key="3">
    <source>
        <dbReference type="ARBA" id="ARBA00022605"/>
    </source>
</evidence>
<evidence type="ECO:0000256" key="6">
    <source>
        <dbReference type="ARBA" id="ARBA00023141"/>
    </source>
</evidence>
<comment type="catalytic activity">
    <reaction evidence="7 8">
        <text>shikimate + NADP(+) = 3-dehydroshikimate + NADPH + H(+)</text>
        <dbReference type="Rhea" id="RHEA:17737"/>
        <dbReference type="ChEBI" id="CHEBI:15378"/>
        <dbReference type="ChEBI" id="CHEBI:16630"/>
        <dbReference type="ChEBI" id="CHEBI:36208"/>
        <dbReference type="ChEBI" id="CHEBI:57783"/>
        <dbReference type="ChEBI" id="CHEBI:58349"/>
        <dbReference type="EC" id="1.1.1.25"/>
    </reaction>
</comment>
<dbReference type="HAMAP" id="MF_00222">
    <property type="entry name" value="Shikimate_DH_AroE"/>
    <property type="match status" value="1"/>
</dbReference>
<feature type="binding site" evidence="8">
    <location>
        <position position="242"/>
    </location>
    <ligand>
        <name>NADP(+)</name>
        <dbReference type="ChEBI" id="CHEBI:58349"/>
    </ligand>
</feature>
<evidence type="ECO:0000256" key="4">
    <source>
        <dbReference type="ARBA" id="ARBA00022857"/>
    </source>
</evidence>
<dbReference type="Proteomes" id="UP000036406">
    <property type="component" value="Chromosome"/>
</dbReference>
<dbReference type="FunFam" id="3.40.50.10860:FF:000006">
    <property type="entry name" value="Shikimate dehydrogenase (NADP(+))"/>
    <property type="match status" value="1"/>
</dbReference>
<feature type="binding site" evidence="8">
    <location>
        <position position="218"/>
    </location>
    <ligand>
        <name>NADP(+)</name>
        <dbReference type="ChEBI" id="CHEBI:58349"/>
    </ligand>
</feature>
<dbReference type="PANTHER" id="PTHR21089:SF1">
    <property type="entry name" value="BIFUNCTIONAL 3-DEHYDROQUINATE DEHYDRATASE_SHIKIMATE DEHYDROGENASE, CHLOROPLASTIC"/>
    <property type="match status" value="1"/>
</dbReference>
<dbReference type="Pfam" id="PF01488">
    <property type="entry name" value="Shikimate_DH"/>
    <property type="match status" value="1"/>
</dbReference>
<organism evidence="12 13">
    <name type="scientific">Marinobacter psychrophilus</name>
    <dbReference type="NCBI Taxonomy" id="330734"/>
    <lineage>
        <taxon>Bacteria</taxon>
        <taxon>Pseudomonadati</taxon>
        <taxon>Pseudomonadota</taxon>
        <taxon>Gammaproteobacteria</taxon>
        <taxon>Pseudomonadales</taxon>
        <taxon>Marinobacteraceae</taxon>
        <taxon>Marinobacter</taxon>
    </lineage>
</organism>
<dbReference type="KEGG" id="mpq:ABA45_00220"/>
<comment type="caution">
    <text evidence="8">Lacks conserved residue(s) required for the propagation of feature annotation.</text>
</comment>
<comment type="function">
    <text evidence="8">Involved in the biosynthesis of the chorismate, which leads to the biosynthesis of aromatic amino acids. Catalyzes the reversible NADPH linked reduction of 3-dehydroshikimate (DHSA) to yield shikimate (SA).</text>
</comment>
<feature type="domain" description="Shikimate dehydrogenase substrate binding N-terminal" evidence="10">
    <location>
        <begin position="8"/>
        <end position="90"/>
    </location>
</feature>
<accession>A0A0H4I0B7</accession>
<dbReference type="SUPFAM" id="SSF53223">
    <property type="entry name" value="Aminoacid dehydrogenase-like, N-terminal domain"/>
    <property type="match status" value="1"/>
</dbReference>
<dbReference type="GO" id="GO:0004764">
    <property type="term" value="F:shikimate 3-dehydrogenase (NADP+) activity"/>
    <property type="evidence" value="ECO:0007669"/>
    <property type="project" value="UniProtKB-UniRule"/>
</dbReference>
<proteinExistence type="inferred from homology"/>
<dbReference type="NCBIfam" id="NF001310">
    <property type="entry name" value="PRK00258.1-2"/>
    <property type="match status" value="1"/>
</dbReference>
<dbReference type="FunFam" id="3.40.50.720:FF:000104">
    <property type="entry name" value="Shikimate dehydrogenase (NADP(+))"/>
    <property type="match status" value="1"/>
</dbReference>
<feature type="binding site" evidence="8">
    <location>
        <begin position="128"/>
        <end position="132"/>
    </location>
    <ligand>
        <name>NADP(+)</name>
        <dbReference type="ChEBI" id="CHEBI:58349"/>
    </ligand>
</feature>
<feature type="binding site" evidence="8">
    <location>
        <position position="103"/>
    </location>
    <ligand>
        <name>shikimate</name>
        <dbReference type="ChEBI" id="CHEBI:36208"/>
    </ligand>
</feature>
<comment type="subunit">
    <text evidence="8">Homodimer.</text>
</comment>
<dbReference type="RefSeq" id="WP_048383478.1">
    <property type="nucleotide sequence ID" value="NZ_CP011494.1"/>
</dbReference>
<dbReference type="GO" id="GO:0009073">
    <property type="term" value="P:aromatic amino acid family biosynthetic process"/>
    <property type="evidence" value="ECO:0007669"/>
    <property type="project" value="UniProtKB-KW"/>
</dbReference>
<dbReference type="InterPro" id="IPR046346">
    <property type="entry name" value="Aminoacid_DH-like_N_sf"/>
</dbReference>
<dbReference type="InterPro" id="IPR022893">
    <property type="entry name" value="Shikimate_DH_fam"/>
</dbReference>
<keyword evidence="5 8" id="KW-0560">Oxidoreductase</keyword>
<dbReference type="CDD" id="cd01065">
    <property type="entry name" value="NAD_bind_Shikimate_DH"/>
    <property type="match status" value="1"/>
</dbReference>
<gene>
    <name evidence="8 12" type="primary">aroE</name>
    <name evidence="12" type="ORF">ABA45_00220</name>
</gene>
<feature type="binding site" evidence="8">
    <location>
        <position position="63"/>
    </location>
    <ligand>
        <name>shikimate</name>
        <dbReference type="ChEBI" id="CHEBI:36208"/>
    </ligand>
</feature>
<dbReference type="GO" id="GO:0019632">
    <property type="term" value="P:shikimate metabolic process"/>
    <property type="evidence" value="ECO:0007669"/>
    <property type="project" value="InterPro"/>
</dbReference>
<comment type="pathway">
    <text evidence="1 8">Metabolic intermediate biosynthesis; chorismate biosynthesis; chorismate from D-erythrose 4-phosphate and phosphoenolpyruvate: step 4/7.</text>
</comment>
<evidence type="ECO:0000256" key="5">
    <source>
        <dbReference type="ARBA" id="ARBA00023002"/>
    </source>
</evidence>
<dbReference type="Pfam" id="PF18317">
    <property type="entry name" value="SDH_C"/>
    <property type="match status" value="1"/>
</dbReference>
<protein>
    <recommendedName>
        <fullName evidence="2 8">Shikimate dehydrogenase (NADP(+))</fullName>
        <shortName evidence="8">SDH</shortName>
        <ecNumber evidence="2 8">1.1.1.25</ecNumber>
    </recommendedName>
</protein>
<dbReference type="AlphaFoldDB" id="A0A0H4I0B7"/>
<evidence type="ECO:0000256" key="2">
    <source>
        <dbReference type="ARBA" id="ARBA00012962"/>
    </source>
</evidence>
<dbReference type="PATRIC" id="fig|330734.3.peg.46"/>
<dbReference type="PANTHER" id="PTHR21089">
    <property type="entry name" value="SHIKIMATE DEHYDROGENASE"/>
    <property type="match status" value="1"/>
</dbReference>
<dbReference type="InterPro" id="IPR013708">
    <property type="entry name" value="Shikimate_DH-bd_N"/>
</dbReference>
<dbReference type="InterPro" id="IPR011342">
    <property type="entry name" value="Shikimate_DH"/>
</dbReference>
<feature type="domain" description="SDH C-terminal" evidence="11">
    <location>
        <begin position="242"/>
        <end position="272"/>
    </location>
</feature>
<keyword evidence="6 8" id="KW-0057">Aromatic amino acid biosynthesis</keyword>
<dbReference type="GO" id="GO:0050661">
    <property type="term" value="F:NADP binding"/>
    <property type="evidence" value="ECO:0007669"/>
    <property type="project" value="InterPro"/>
</dbReference>
<dbReference type="InterPro" id="IPR041121">
    <property type="entry name" value="SDH_C"/>
</dbReference>
<dbReference type="Pfam" id="PF08501">
    <property type="entry name" value="Shikimate_dh_N"/>
    <property type="match status" value="1"/>
</dbReference>
<evidence type="ECO:0000256" key="7">
    <source>
        <dbReference type="ARBA" id="ARBA00049442"/>
    </source>
</evidence>
<dbReference type="EC" id="1.1.1.25" evidence="2 8"/>
<dbReference type="NCBIfam" id="TIGR00507">
    <property type="entry name" value="aroE"/>
    <property type="match status" value="1"/>
</dbReference>